<dbReference type="Proteomes" id="UP000646776">
    <property type="component" value="Unassembled WGS sequence"/>
</dbReference>
<sequence>MSDELSAALRELAADRETAPTVAGPAIRARAMRRRRRRRAAAALGAGTTALALLGFALTLSFGEDPDHPDRSAGRGTSAVTPPGSVPPSTATPAPVSGALDLPGSDLTFGGRVMPILSTFDLTPGTTGTTSMTVVAKPVRMALAVDVVSEGRTVVNVAHAVELDGEGGPLYVGTFPPDIEARGDYGVRGGVIALGAEDARWFHARISLGDSISVTLGPVPTATPSGAVTAPAVTAPGAAAYPTDSAQALGPD</sequence>
<organism evidence="3 4">
    <name type="scientific">Streptomyces phaeofaciens</name>
    <dbReference type="NCBI Taxonomy" id="68254"/>
    <lineage>
        <taxon>Bacteria</taxon>
        <taxon>Bacillati</taxon>
        <taxon>Actinomycetota</taxon>
        <taxon>Actinomycetes</taxon>
        <taxon>Kitasatosporales</taxon>
        <taxon>Streptomycetaceae</taxon>
        <taxon>Streptomyces</taxon>
    </lineage>
</organism>
<feature type="region of interest" description="Disordered" evidence="1">
    <location>
        <begin position="65"/>
        <end position="99"/>
    </location>
</feature>
<comment type="caution">
    <text evidence="3">The sequence shown here is derived from an EMBL/GenBank/DDBJ whole genome shotgun (WGS) entry which is preliminary data.</text>
</comment>
<reference evidence="3" key="2">
    <citation type="submission" date="2020-09" db="EMBL/GenBank/DDBJ databases">
        <authorList>
            <person name="Sun Q."/>
            <person name="Ohkuma M."/>
        </authorList>
    </citation>
    <scope>NUCLEOTIDE SEQUENCE</scope>
    <source>
        <strain evidence="3">JCM 4125</strain>
    </source>
</reference>
<dbReference type="RefSeq" id="WP_189711196.1">
    <property type="nucleotide sequence ID" value="NZ_BMSA01000006.1"/>
</dbReference>
<gene>
    <name evidence="3" type="ORF">GCM10010226_26620</name>
</gene>
<evidence type="ECO:0000256" key="1">
    <source>
        <dbReference type="SAM" id="MobiDB-lite"/>
    </source>
</evidence>
<feature type="transmembrane region" description="Helical" evidence="2">
    <location>
        <begin position="40"/>
        <end position="62"/>
    </location>
</feature>
<accession>A0A918H9S4</accession>
<keyword evidence="2" id="KW-1133">Transmembrane helix</keyword>
<name>A0A918H9S4_9ACTN</name>
<evidence type="ECO:0000313" key="3">
    <source>
        <dbReference type="EMBL" id="GGT48210.1"/>
    </source>
</evidence>
<keyword evidence="2" id="KW-0472">Membrane</keyword>
<keyword evidence="2" id="KW-0812">Transmembrane</keyword>
<evidence type="ECO:0000313" key="4">
    <source>
        <dbReference type="Proteomes" id="UP000646776"/>
    </source>
</evidence>
<dbReference type="EMBL" id="BMSA01000006">
    <property type="protein sequence ID" value="GGT48210.1"/>
    <property type="molecule type" value="Genomic_DNA"/>
</dbReference>
<evidence type="ECO:0000256" key="2">
    <source>
        <dbReference type="SAM" id="Phobius"/>
    </source>
</evidence>
<protein>
    <submittedName>
        <fullName evidence="3">Uncharacterized protein</fullName>
    </submittedName>
</protein>
<reference evidence="3" key="1">
    <citation type="journal article" date="2014" name="Int. J. Syst. Evol. Microbiol.">
        <title>Complete genome sequence of Corynebacterium casei LMG S-19264T (=DSM 44701T), isolated from a smear-ripened cheese.</title>
        <authorList>
            <consortium name="US DOE Joint Genome Institute (JGI-PGF)"/>
            <person name="Walter F."/>
            <person name="Albersmeier A."/>
            <person name="Kalinowski J."/>
            <person name="Ruckert C."/>
        </authorList>
    </citation>
    <scope>NUCLEOTIDE SEQUENCE</scope>
    <source>
        <strain evidence="3">JCM 4125</strain>
    </source>
</reference>
<keyword evidence="4" id="KW-1185">Reference proteome</keyword>
<dbReference type="AlphaFoldDB" id="A0A918H9S4"/>
<proteinExistence type="predicted"/>